<comment type="similarity">
    <text evidence="7">Belongs to the PAL/histidase family.</text>
</comment>
<evidence type="ECO:0000256" key="1">
    <source>
        <dbReference type="ARBA" id="ARBA00005113"/>
    </source>
</evidence>
<protein>
    <recommendedName>
        <fullName evidence="2 6">Histidine ammonia-lyase</fullName>
        <ecNumber evidence="2 6">4.3.1.3</ecNumber>
    </recommendedName>
</protein>
<evidence type="ECO:0000256" key="4">
    <source>
        <dbReference type="ARBA" id="ARBA00023239"/>
    </source>
</evidence>
<evidence type="ECO:0000256" key="6">
    <source>
        <dbReference type="NCBIfam" id="TIGR01225"/>
    </source>
</evidence>
<evidence type="ECO:0000313" key="11">
    <source>
        <dbReference type="EMBL" id="ACR78853.1"/>
    </source>
</evidence>
<evidence type="ECO:0000256" key="10">
    <source>
        <dbReference type="SAM" id="Coils"/>
    </source>
</evidence>
<dbReference type="EMBL" id="CP001634">
    <property type="protein sequence ID" value="ACR78853.1"/>
    <property type="molecule type" value="Genomic_DNA"/>
</dbReference>
<dbReference type="Proteomes" id="UP000002382">
    <property type="component" value="Chromosome"/>
</dbReference>
<dbReference type="AlphaFoldDB" id="C5CIB9"/>
<keyword evidence="12" id="KW-1185">Reference proteome</keyword>
<gene>
    <name evidence="11" type="ordered locus">Kole_0127</name>
</gene>
<evidence type="ECO:0000256" key="2">
    <source>
        <dbReference type="ARBA" id="ARBA00012994"/>
    </source>
</evidence>
<dbReference type="Gene3D" id="1.20.200.10">
    <property type="entry name" value="Fumarase/aspartase (Central domain)"/>
    <property type="match status" value="1"/>
</dbReference>
<dbReference type="UniPathway" id="UPA00379">
    <property type="reaction ID" value="UER00549"/>
</dbReference>
<dbReference type="Pfam" id="PF00221">
    <property type="entry name" value="Lyase_aromatic"/>
    <property type="match status" value="1"/>
</dbReference>
<evidence type="ECO:0000256" key="7">
    <source>
        <dbReference type="RuleBase" id="RU003954"/>
    </source>
</evidence>
<keyword evidence="4 7" id="KW-0456">Lyase</keyword>
<dbReference type="FunFam" id="1.20.200.10:FF:000003">
    <property type="entry name" value="Histidine ammonia-lyase"/>
    <property type="match status" value="1"/>
</dbReference>
<dbReference type="Gene3D" id="1.10.275.10">
    <property type="entry name" value="Fumarase/aspartase (N-terminal domain)"/>
    <property type="match status" value="1"/>
</dbReference>
<dbReference type="InterPro" id="IPR022313">
    <property type="entry name" value="Phe/His_NH3-lyase_AS"/>
</dbReference>
<dbReference type="NCBIfam" id="TIGR01225">
    <property type="entry name" value="hutH"/>
    <property type="match status" value="1"/>
</dbReference>
<dbReference type="eggNOG" id="COG2986">
    <property type="taxonomic scope" value="Bacteria"/>
</dbReference>
<dbReference type="PROSITE" id="PS00488">
    <property type="entry name" value="PAL_HISTIDASE"/>
    <property type="match status" value="1"/>
</dbReference>
<dbReference type="GO" id="GO:0019557">
    <property type="term" value="P:L-histidine catabolic process to glutamate and formate"/>
    <property type="evidence" value="ECO:0007669"/>
    <property type="project" value="UniProtKB-UniPathway"/>
</dbReference>
<dbReference type="GO" id="GO:0005737">
    <property type="term" value="C:cytoplasm"/>
    <property type="evidence" value="ECO:0007669"/>
    <property type="project" value="UniProtKB-SubCell"/>
</dbReference>
<reference evidence="11 12" key="2">
    <citation type="journal article" date="2011" name="J. Bacteriol.">
        <title>Genome Sequence of Kosmotoga olearia Strain TBF 19.5.1, a Thermophilic Bacterium with a Wide Growth Temperature Range, Isolated from the Troll B Oil Platform in the North Sea.</title>
        <authorList>
            <person name="Swithers K.S."/>
            <person name="Dipippo J.L."/>
            <person name="Bruce D.C."/>
            <person name="Detter C."/>
            <person name="Tapia R."/>
            <person name="Han S."/>
            <person name="Goodwin L.A."/>
            <person name="Han J."/>
            <person name="Woyke T."/>
            <person name="Pitluck S."/>
            <person name="Pennacchio L."/>
            <person name="Nolan M."/>
            <person name="Mikhailova N."/>
            <person name="Land M.L."/>
            <person name="Nesbo C.L."/>
            <person name="Gogarten J.P."/>
            <person name="Noll K.M."/>
        </authorList>
    </citation>
    <scope>NUCLEOTIDE SEQUENCE [LARGE SCALE GENOMIC DNA]</scope>
    <source>
        <strain evidence="12">ATCC BAA-1733 / DSM 21960 / TBF 19.5.1</strain>
    </source>
</reference>
<feature type="coiled-coil region" evidence="10">
    <location>
        <begin position="17"/>
        <end position="44"/>
    </location>
</feature>
<dbReference type="PANTHER" id="PTHR10362">
    <property type="entry name" value="HISTIDINE AMMONIA-LYASE"/>
    <property type="match status" value="1"/>
</dbReference>
<dbReference type="InterPro" id="IPR008948">
    <property type="entry name" value="L-Aspartase-like"/>
</dbReference>
<dbReference type="GO" id="GO:0019556">
    <property type="term" value="P:L-histidine catabolic process to glutamate and formamide"/>
    <property type="evidence" value="ECO:0007669"/>
    <property type="project" value="UniProtKB-UniPathway"/>
</dbReference>
<name>C5CIB9_KOSOT</name>
<dbReference type="OrthoDB" id="9806955at2"/>
<keyword evidence="10" id="KW-0175">Coiled coil</keyword>
<dbReference type="GO" id="GO:0004397">
    <property type="term" value="F:histidine ammonia-lyase activity"/>
    <property type="evidence" value="ECO:0007669"/>
    <property type="project" value="UniProtKB-UniRule"/>
</dbReference>
<dbReference type="SUPFAM" id="SSF48557">
    <property type="entry name" value="L-aspartase-like"/>
    <property type="match status" value="1"/>
</dbReference>
<dbReference type="EC" id="4.3.1.3" evidence="2 6"/>
<dbReference type="RefSeq" id="WP_012744641.1">
    <property type="nucleotide sequence ID" value="NC_012785.1"/>
</dbReference>
<dbReference type="InterPro" id="IPR001106">
    <property type="entry name" value="Aromatic_Lyase"/>
</dbReference>
<comment type="catalytic activity">
    <reaction evidence="5 8">
        <text>L-histidine = trans-urocanate + NH4(+)</text>
        <dbReference type="Rhea" id="RHEA:21232"/>
        <dbReference type="ChEBI" id="CHEBI:17771"/>
        <dbReference type="ChEBI" id="CHEBI:28938"/>
        <dbReference type="ChEBI" id="CHEBI:57595"/>
        <dbReference type="EC" id="4.3.1.3"/>
    </reaction>
</comment>
<sequence length="498" mass="54939">MVIINGNDLTVEQVYSVAFHGEEVRIAESTLDELKKKRLFLEEMHNKDVIYGINTGFGILADKRISDDDLEKLQVNIVRSHAAGVGEPLKTELVRAIMLVRANSLCKGYSAVRPEVVQQLVNFLNKGIVPIVPEQGSVGASGDLAPLAHIALALIGDGEVFHNGRKEKALEAIQAEGLKPLTLKTKEGLSLLNGTAFMAGIGACSVHIAEKMFDKAILVAAMSVDALMGSTSPFDPRIQEARPHPGQKYVAKKLREYLEGSEIRRSHLHCDKVQDAYTLRTIPQVYGAVYDTLQYVKSVITREINSATDNPLIFDNGDVISGGNFHGEPIALVLDFLSIALTDMANMMERRVDRLVNPKLNNFPAFLTRGKEGLNSGYMIWQYTAAALASENKTLAHPASADTIPTSGFQEDHVSMGAWGARKLWKILKNWSNILAIETVLAYRALSFRKPKKSGKAIEGFFKELSNILEEHVEDRYFGKEFADARDFLLKSQGLKGF</sequence>
<dbReference type="CDD" id="cd00332">
    <property type="entry name" value="PAL-HAL"/>
    <property type="match status" value="1"/>
</dbReference>
<evidence type="ECO:0000256" key="9">
    <source>
        <dbReference type="RuleBase" id="RU004480"/>
    </source>
</evidence>
<accession>C5CIB9</accession>
<dbReference type="InterPro" id="IPR024083">
    <property type="entry name" value="Fumarase/histidase_N"/>
</dbReference>
<reference evidence="11 12" key="1">
    <citation type="submission" date="2009-06" db="EMBL/GenBank/DDBJ databases">
        <title>Complete sequence of Thermotogales bacterium TBF 19.5.1.</title>
        <authorList>
            <consortium name="US DOE Joint Genome Institute"/>
            <person name="Lucas S."/>
            <person name="Copeland A."/>
            <person name="Lapidus A."/>
            <person name="Glavina del Rio T."/>
            <person name="Tice H."/>
            <person name="Bruce D."/>
            <person name="Goodwin L."/>
            <person name="Pitluck S."/>
            <person name="Chertkov O."/>
            <person name="Brettin T."/>
            <person name="Detter J.C."/>
            <person name="Han C."/>
            <person name="Schmutz J."/>
            <person name="Larimer F."/>
            <person name="Land M."/>
            <person name="Hauser L."/>
            <person name="Kyrpides N."/>
            <person name="Ovchinnikova G."/>
            <person name="Noll K."/>
        </authorList>
    </citation>
    <scope>NUCLEOTIDE SEQUENCE [LARGE SCALE GENOMIC DNA]</scope>
    <source>
        <strain evidence="12">ATCC BAA-1733 / DSM 21960 / TBF 19.5.1</strain>
    </source>
</reference>
<comment type="subcellular location">
    <subcellularLocation>
        <location evidence="9">Cytoplasm</location>
    </subcellularLocation>
</comment>
<evidence type="ECO:0000313" key="12">
    <source>
        <dbReference type="Proteomes" id="UP000002382"/>
    </source>
</evidence>
<dbReference type="InterPro" id="IPR005921">
    <property type="entry name" value="HutH"/>
</dbReference>
<keyword evidence="3 8" id="KW-0369">Histidine metabolism</keyword>
<dbReference type="HOGENOM" id="CLU_014801_4_0_0"/>
<organism evidence="11 12">
    <name type="scientific">Kosmotoga olearia (strain ATCC BAA-1733 / DSM 21960 / TBF 19.5.1)</name>
    <dbReference type="NCBI Taxonomy" id="521045"/>
    <lineage>
        <taxon>Bacteria</taxon>
        <taxon>Thermotogati</taxon>
        <taxon>Thermotogota</taxon>
        <taxon>Thermotogae</taxon>
        <taxon>Kosmotogales</taxon>
        <taxon>Kosmotogaceae</taxon>
        <taxon>Kosmotoga</taxon>
    </lineage>
</organism>
<proteinExistence type="inferred from homology"/>
<dbReference type="KEGG" id="kol:Kole_0127"/>
<dbReference type="NCBIfam" id="NF006871">
    <property type="entry name" value="PRK09367.1"/>
    <property type="match status" value="1"/>
</dbReference>
<evidence type="ECO:0000256" key="3">
    <source>
        <dbReference type="ARBA" id="ARBA00022808"/>
    </source>
</evidence>
<dbReference type="FunFam" id="1.10.275.10:FF:000005">
    <property type="entry name" value="Histidine ammonia-lyase"/>
    <property type="match status" value="1"/>
</dbReference>
<dbReference type="STRING" id="521045.Kole_0127"/>
<comment type="pathway">
    <text evidence="1 8">Amino-acid degradation; L-histidine degradation into L-glutamate; N-formimidoyl-L-glutamate from L-histidine: step 1/3.</text>
</comment>
<evidence type="ECO:0000256" key="5">
    <source>
        <dbReference type="ARBA" id="ARBA00049269"/>
    </source>
</evidence>
<evidence type="ECO:0000256" key="8">
    <source>
        <dbReference type="RuleBase" id="RU004479"/>
    </source>
</evidence>